<name>A0AAV6LHY7_9ERIC</name>
<keyword evidence="2" id="KW-1185">Reference proteome</keyword>
<evidence type="ECO:0000313" key="1">
    <source>
        <dbReference type="EMBL" id="KAG5563577.1"/>
    </source>
</evidence>
<organism evidence="1 2">
    <name type="scientific">Rhododendron griersonianum</name>
    <dbReference type="NCBI Taxonomy" id="479676"/>
    <lineage>
        <taxon>Eukaryota</taxon>
        <taxon>Viridiplantae</taxon>
        <taxon>Streptophyta</taxon>
        <taxon>Embryophyta</taxon>
        <taxon>Tracheophyta</taxon>
        <taxon>Spermatophyta</taxon>
        <taxon>Magnoliopsida</taxon>
        <taxon>eudicotyledons</taxon>
        <taxon>Gunneridae</taxon>
        <taxon>Pentapetalae</taxon>
        <taxon>asterids</taxon>
        <taxon>Ericales</taxon>
        <taxon>Ericaceae</taxon>
        <taxon>Ericoideae</taxon>
        <taxon>Rhodoreae</taxon>
        <taxon>Rhododendron</taxon>
    </lineage>
</organism>
<protein>
    <submittedName>
        <fullName evidence="1">Uncharacterized protein</fullName>
    </submittedName>
</protein>
<evidence type="ECO:0000313" key="2">
    <source>
        <dbReference type="Proteomes" id="UP000823749"/>
    </source>
</evidence>
<gene>
    <name evidence="1" type="ORF">RHGRI_006123</name>
</gene>
<proteinExistence type="predicted"/>
<dbReference type="EMBL" id="JACTNZ010000002">
    <property type="protein sequence ID" value="KAG5563577.1"/>
    <property type="molecule type" value="Genomic_DNA"/>
</dbReference>
<comment type="caution">
    <text evidence="1">The sequence shown here is derived from an EMBL/GenBank/DDBJ whole genome shotgun (WGS) entry which is preliminary data.</text>
</comment>
<dbReference type="AlphaFoldDB" id="A0AAV6LHY7"/>
<sequence>MSKRILSTDEFLCASHHFSFSLLVVSSFQHGCCHALRSFTLAVSSLGSTIDSDGGINTPKRKCGNMFAVRIV</sequence>
<dbReference type="Proteomes" id="UP000823749">
    <property type="component" value="Chromosome 2"/>
</dbReference>
<accession>A0AAV6LHY7</accession>
<reference evidence="1" key="1">
    <citation type="submission" date="2020-08" db="EMBL/GenBank/DDBJ databases">
        <title>Plant Genome Project.</title>
        <authorList>
            <person name="Zhang R.-G."/>
        </authorList>
    </citation>
    <scope>NUCLEOTIDE SEQUENCE</scope>
    <source>
        <strain evidence="1">WSP0</strain>
        <tissue evidence="1">Leaf</tissue>
    </source>
</reference>